<dbReference type="GO" id="GO:0009102">
    <property type="term" value="P:biotin biosynthetic process"/>
    <property type="evidence" value="ECO:0007669"/>
    <property type="project" value="TreeGrafter"/>
</dbReference>
<evidence type="ECO:0000259" key="6">
    <source>
        <dbReference type="Pfam" id="PF00155"/>
    </source>
</evidence>
<comment type="cofactor">
    <cofactor evidence="1">
        <name>pyridoxal 5'-phosphate</name>
        <dbReference type="ChEBI" id="CHEBI:597326"/>
    </cofactor>
</comment>
<dbReference type="InterPro" id="IPR015421">
    <property type="entry name" value="PyrdxlP-dep_Trfase_major"/>
</dbReference>
<dbReference type="PANTHER" id="PTHR13693:SF77">
    <property type="entry name" value="8-AMINO-7-OXONONANOATE SYNTHASE"/>
    <property type="match status" value="1"/>
</dbReference>
<feature type="region of interest" description="Disordered" evidence="5">
    <location>
        <begin position="156"/>
        <end position="177"/>
    </location>
</feature>
<dbReference type="InterPro" id="IPR015422">
    <property type="entry name" value="PyrdxlP-dep_Trfase_small"/>
</dbReference>
<dbReference type="InterPro" id="IPR004839">
    <property type="entry name" value="Aminotransferase_I/II_large"/>
</dbReference>
<evidence type="ECO:0000256" key="1">
    <source>
        <dbReference type="ARBA" id="ARBA00001933"/>
    </source>
</evidence>
<dbReference type="PANTHER" id="PTHR13693">
    <property type="entry name" value="CLASS II AMINOTRANSFERASE/8-AMINO-7-OXONONANOATE SYNTHASE"/>
    <property type="match status" value="1"/>
</dbReference>
<sequence>MVEFPKKLKEKLLARTGDKTLRSLPERNTLVDFSSNDYLGLSRNGEIFERASQILSEKHIVQNGSTGSRLLSGNHPLYTELEEKLAEFHQTESALVFNSGYDANIGFFGAVPQRGDIVFYDEYIHASIRDGIKMGNAKSYKFKHNDLGDLKKREQAERRRSLFGTKEKRGQAERKLPKTELRPSRLIPGKAGEAEVPLPNTAEVYVVTESVFSMDGDSPDLKAFAEFCQENKYHLVVDEAHAIGVFGKCGEGLVQELGLQHTIFARIVTFGKAMGCHGAAILGSIILKNYLVNFARSLIYTTGLPPHSVATITASYEYLLMSDNAADGTPRHRIVRDLSEKIKHFNFELETPALSTSNAPSIGNVKGGDLTSPAGVLKPIFIPSTSAIHCCIIPGNERVKKIAEKIREKGFDVRPILSPTVPKGQERLRICLHTFNTEKEISEVLQLLAIFTKEA</sequence>
<protein>
    <submittedName>
        <fullName evidence="7">8-amino-7-oxononanoate synthase</fullName>
    </submittedName>
</protein>
<dbReference type="SUPFAM" id="SSF53383">
    <property type="entry name" value="PLP-dependent transferases"/>
    <property type="match status" value="1"/>
</dbReference>
<keyword evidence="4" id="KW-0663">Pyridoxal phosphate</keyword>
<dbReference type="InterPro" id="IPR050087">
    <property type="entry name" value="AON_synthase_class-II"/>
</dbReference>
<feature type="domain" description="Aminotransferase class I/classII large" evidence="6">
    <location>
        <begin position="30"/>
        <end position="315"/>
    </location>
</feature>
<dbReference type="GO" id="GO:0016740">
    <property type="term" value="F:transferase activity"/>
    <property type="evidence" value="ECO:0007669"/>
    <property type="project" value="UniProtKB-KW"/>
</dbReference>
<dbReference type="AlphaFoldDB" id="A0A1G6W4I1"/>
<keyword evidence="8" id="KW-1185">Reference proteome</keyword>
<evidence type="ECO:0000313" key="7">
    <source>
        <dbReference type="EMBL" id="SDD60749.1"/>
    </source>
</evidence>
<dbReference type="OrthoDB" id="9807157at2"/>
<evidence type="ECO:0000256" key="4">
    <source>
        <dbReference type="ARBA" id="ARBA00022898"/>
    </source>
</evidence>
<evidence type="ECO:0000256" key="2">
    <source>
        <dbReference type="ARBA" id="ARBA00010008"/>
    </source>
</evidence>
<dbReference type="Proteomes" id="UP000199109">
    <property type="component" value="Unassembled WGS sequence"/>
</dbReference>
<dbReference type="Gene3D" id="3.40.640.10">
    <property type="entry name" value="Type I PLP-dependent aspartate aminotransferase-like (Major domain)"/>
    <property type="match status" value="2"/>
</dbReference>
<dbReference type="EMBL" id="FNAO01000001">
    <property type="protein sequence ID" value="SDD60749.1"/>
    <property type="molecule type" value="Genomic_DNA"/>
</dbReference>
<dbReference type="GO" id="GO:0030170">
    <property type="term" value="F:pyridoxal phosphate binding"/>
    <property type="evidence" value="ECO:0007669"/>
    <property type="project" value="InterPro"/>
</dbReference>
<proteinExistence type="inferred from homology"/>
<gene>
    <name evidence="7" type="ORF">SAMN05421636_101187</name>
</gene>
<evidence type="ECO:0000313" key="8">
    <source>
        <dbReference type="Proteomes" id="UP000199109"/>
    </source>
</evidence>
<evidence type="ECO:0000256" key="3">
    <source>
        <dbReference type="ARBA" id="ARBA00022679"/>
    </source>
</evidence>
<keyword evidence="3" id="KW-0808">Transferase</keyword>
<name>A0A1G6W4I1_9FLAO</name>
<evidence type="ECO:0000256" key="5">
    <source>
        <dbReference type="SAM" id="MobiDB-lite"/>
    </source>
</evidence>
<accession>A0A1G6W4I1</accession>
<organism evidence="7 8">
    <name type="scientific">Pricia antarctica</name>
    <dbReference type="NCBI Taxonomy" id="641691"/>
    <lineage>
        <taxon>Bacteria</taxon>
        <taxon>Pseudomonadati</taxon>
        <taxon>Bacteroidota</taxon>
        <taxon>Flavobacteriia</taxon>
        <taxon>Flavobacteriales</taxon>
        <taxon>Flavobacteriaceae</taxon>
        <taxon>Pricia</taxon>
    </lineage>
</organism>
<reference evidence="7 8" key="1">
    <citation type="submission" date="2016-10" db="EMBL/GenBank/DDBJ databases">
        <authorList>
            <person name="de Groot N.N."/>
        </authorList>
    </citation>
    <scope>NUCLEOTIDE SEQUENCE [LARGE SCALE GENOMIC DNA]</scope>
    <source>
        <strain evidence="7 8">DSM 23421</strain>
    </source>
</reference>
<comment type="similarity">
    <text evidence="2">Belongs to the class-II pyridoxal-phosphate-dependent aminotransferase family. BioF subfamily.</text>
</comment>
<dbReference type="RefSeq" id="WP_091864800.1">
    <property type="nucleotide sequence ID" value="NZ_FNAO01000001.1"/>
</dbReference>
<dbReference type="STRING" id="641691.SAMN05421636_101187"/>
<dbReference type="Gene3D" id="3.90.1150.10">
    <property type="entry name" value="Aspartate Aminotransferase, domain 1"/>
    <property type="match status" value="2"/>
</dbReference>
<dbReference type="InterPro" id="IPR015424">
    <property type="entry name" value="PyrdxlP-dep_Trfase"/>
</dbReference>
<dbReference type="Pfam" id="PF00155">
    <property type="entry name" value="Aminotran_1_2"/>
    <property type="match status" value="1"/>
</dbReference>